<comment type="caution">
    <text evidence="1">The sequence shown here is derived from an EMBL/GenBank/DDBJ whole genome shotgun (WGS) entry which is preliminary data.</text>
</comment>
<name>A0A645DE42_9ZZZZ</name>
<proteinExistence type="predicted"/>
<dbReference type="AlphaFoldDB" id="A0A645DE42"/>
<dbReference type="EMBL" id="VSSQ01035340">
    <property type="protein sequence ID" value="MPM87539.1"/>
    <property type="molecule type" value="Genomic_DNA"/>
</dbReference>
<protein>
    <submittedName>
        <fullName evidence="1">Uncharacterized protein</fullName>
    </submittedName>
</protein>
<sequence length="81" mass="8874">MRFCAQADSVFWGAAGTNINNQVVHDGRRVDSALPGRPCHVLQKSFFLFRKKAQPLGVFKVPANVRNFVGHFYNTGLPGGG</sequence>
<evidence type="ECO:0000313" key="1">
    <source>
        <dbReference type="EMBL" id="MPM87539.1"/>
    </source>
</evidence>
<gene>
    <name evidence="1" type="ORF">SDC9_134638</name>
</gene>
<accession>A0A645DE42</accession>
<reference evidence="1" key="1">
    <citation type="submission" date="2019-08" db="EMBL/GenBank/DDBJ databases">
        <authorList>
            <person name="Kucharzyk K."/>
            <person name="Murdoch R.W."/>
            <person name="Higgins S."/>
            <person name="Loffler F."/>
        </authorList>
    </citation>
    <scope>NUCLEOTIDE SEQUENCE</scope>
</reference>
<organism evidence="1">
    <name type="scientific">bioreactor metagenome</name>
    <dbReference type="NCBI Taxonomy" id="1076179"/>
    <lineage>
        <taxon>unclassified sequences</taxon>
        <taxon>metagenomes</taxon>
        <taxon>ecological metagenomes</taxon>
    </lineage>
</organism>